<dbReference type="Proteomes" id="UP000029278">
    <property type="component" value="Unassembled WGS sequence"/>
</dbReference>
<dbReference type="EMBL" id="JMQA01000009">
    <property type="protein sequence ID" value="KFN11422.1"/>
    <property type="molecule type" value="Genomic_DNA"/>
</dbReference>
<reference evidence="1 2" key="1">
    <citation type="submission" date="2014-04" db="EMBL/GenBank/DDBJ databases">
        <authorList>
            <person name="Bishop-Lilly K.A."/>
            <person name="Broomall S.M."/>
            <person name="Chain P.S."/>
            <person name="Chertkov O."/>
            <person name="Coyne S.R."/>
            <person name="Daligault H.E."/>
            <person name="Davenport K.W."/>
            <person name="Erkkila T."/>
            <person name="Frey K.G."/>
            <person name="Gibbons H.S."/>
            <person name="Gu W."/>
            <person name="Jaissle J."/>
            <person name="Johnson S.L."/>
            <person name="Koroleva G.I."/>
            <person name="Ladner J.T."/>
            <person name="Lo C.-C."/>
            <person name="Minogue T.D."/>
            <person name="Munk C."/>
            <person name="Palacios G.F."/>
            <person name="Redden C.L."/>
            <person name="Rosenzweig C.N."/>
            <person name="Scholz M.B."/>
            <person name="Teshima H."/>
            <person name="Xu Y."/>
        </authorList>
    </citation>
    <scope>NUCLEOTIDE SEQUENCE [LARGE SCALE GENOMIC DNA]</scope>
    <source>
        <strain evidence="1 2">8244</strain>
    </source>
</reference>
<sequence length="29" mass="3270">MEHTSDTFTSQSILRVTTLALLYCLIIAQ</sequence>
<evidence type="ECO:0000313" key="1">
    <source>
        <dbReference type="EMBL" id="KFN11422.1"/>
    </source>
</evidence>
<evidence type="ECO:0000313" key="2">
    <source>
        <dbReference type="Proteomes" id="UP000029278"/>
    </source>
</evidence>
<dbReference type="HOGENOM" id="CLU_3409804_0_0_9"/>
<gene>
    <name evidence="1" type="ORF">DJ90_6394</name>
</gene>
<comment type="caution">
    <text evidence="1">The sequence shown here is derived from an EMBL/GenBank/DDBJ whole genome shotgun (WGS) entry which is preliminary data.</text>
</comment>
<proteinExistence type="predicted"/>
<protein>
    <submittedName>
        <fullName evidence="1">Uncharacterized protein</fullName>
    </submittedName>
</protein>
<accession>A0A090ZLB7</accession>
<name>A0A090ZLB7_PAEMA</name>
<dbReference type="AlphaFoldDB" id="A0A090ZLB7"/>
<organism evidence="1 2">
    <name type="scientific">Paenibacillus macerans</name>
    <name type="common">Bacillus macerans</name>
    <dbReference type="NCBI Taxonomy" id="44252"/>
    <lineage>
        <taxon>Bacteria</taxon>
        <taxon>Bacillati</taxon>
        <taxon>Bacillota</taxon>
        <taxon>Bacilli</taxon>
        <taxon>Bacillales</taxon>
        <taxon>Paenibacillaceae</taxon>
        <taxon>Paenibacillus</taxon>
    </lineage>
</organism>
<keyword evidence="2" id="KW-1185">Reference proteome</keyword>